<dbReference type="OrthoDB" id="181472at2"/>
<dbReference type="SUPFAM" id="SSF48208">
    <property type="entry name" value="Six-hairpin glycosidases"/>
    <property type="match status" value="1"/>
</dbReference>
<dbReference type="PANTHER" id="PTHR31047:SF0">
    <property type="entry name" value="MEIOTICALLY UP-REGULATED GENE 157 PROTEIN"/>
    <property type="match status" value="1"/>
</dbReference>
<sequence length="434" mass="50314">MDNNTNKKLEHIKETVREIGSNLSKSIENEKLRSLFYNCFINTIETTVDVSDDDTFVITGDIPAMWLRDSTSQVEHYLPFVKEHKCLKDIFTGLIKRQVKCILIDPYANAFNKEPNGQKWDNDITKDSPWVWERKYEIDSLCYPVRLMYKYYKESEDSSFFNDDIKNVFNIIIDLFKCEQNHFKDSDYSFQRLNCSKTDTLCNNGLGNPVSYTGMTWSGFRPSDDACEYGYLVPANMFATVILGYIEEIASDIYNDLELKEKANSLRIEIEEGIKKFGIVHNEDFGDIYAYEVDGQGNYNFMDDANVPSLLSIPYLEYRGIDDEIYQNTRKFILTKNNPFYYEGTVASGIGSPHTPPEYIWHIALSMQGLTTNNEEEIKSLINTLISTDGDTGFMHEGFYCNDSKQFTRDWFAWSNSLFAHFIYEAVILKKINI</sequence>
<dbReference type="STRING" id="1561.NPD11_2289"/>
<dbReference type="InterPro" id="IPR008313">
    <property type="entry name" value="GH125"/>
</dbReference>
<organism evidence="1 2">
    <name type="scientific">Clostridium baratii str. Sullivan</name>
    <dbReference type="NCBI Taxonomy" id="1415775"/>
    <lineage>
        <taxon>Bacteria</taxon>
        <taxon>Bacillati</taxon>
        <taxon>Bacillota</taxon>
        <taxon>Clostridia</taxon>
        <taxon>Eubacteriales</taxon>
        <taxon>Clostridiaceae</taxon>
        <taxon>Clostridium</taxon>
    </lineage>
</organism>
<gene>
    <name evidence="1" type="ORF">U729_717</name>
</gene>
<dbReference type="Pfam" id="PF06824">
    <property type="entry name" value="Glyco_hydro_125"/>
    <property type="match status" value="1"/>
</dbReference>
<dbReference type="Gene3D" id="1.50.10.10">
    <property type="match status" value="1"/>
</dbReference>
<dbReference type="HOGENOM" id="CLU_023537_0_0_9"/>
<dbReference type="InterPro" id="IPR008928">
    <property type="entry name" value="6-hairpin_glycosidase_sf"/>
</dbReference>
<reference evidence="1 2" key="1">
    <citation type="journal article" date="2015" name="Infect. Genet. Evol.">
        <title>Genomic sequences of six botulinum neurotoxin-producing strains representing three clostridial species illustrate the mobility and diversity of botulinum neurotoxin genes.</title>
        <authorList>
            <person name="Smith T.J."/>
            <person name="Hill K.K."/>
            <person name="Xie G."/>
            <person name="Foley B.T."/>
            <person name="Williamson C.H."/>
            <person name="Foster J.T."/>
            <person name="Johnson S.L."/>
            <person name="Chertkov O."/>
            <person name="Teshima H."/>
            <person name="Gibbons H.S."/>
            <person name="Johnsky L.A."/>
            <person name="Karavis M.A."/>
            <person name="Smith L.A."/>
        </authorList>
    </citation>
    <scope>NUCLEOTIDE SEQUENCE [LARGE SCALE GENOMIC DNA]</scope>
    <source>
        <strain evidence="1">Sullivan</strain>
    </source>
</reference>
<dbReference type="eggNOG" id="COG3538">
    <property type="taxonomic scope" value="Bacteria"/>
</dbReference>
<protein>
    <recommendedName>
        <fullName evidence="3">Glycosyl hydrolase</fullName>
    </recommendedName>
</protein>
<accession>A0A0A7FWH5</accession>
<evidence type="ECO:0008006" key="3">
    <source>
        <dbReference type="Google" id="ProtNLM"/>
    </source>
</evidence>
<dbReference type="InterPro" id="IPR012341">
    <property type="entry name" value="6hp_glycosidase-like_sf"/>
</dbReference>
<dbReference type="AlphaFoldDB" id="A0A0A7FWH5"/>
<keyword evidence="2" id="KW-1185">Reference proteome</keyword>
<dbReference type="GO" id="GO:0005975">
    <property type="term" value="P:carbohydrate metabolic process"/>
    <property type="evidence" value="ECO:0007669"/>
    <property type="project" value="InterPro"/>
</dbReference>
<evidence type="ECO:0000313" key="1">
    <source>
        <dbReference type="EMBL" id="AIY83989.1"/>
    </source>
</evidence>
<name>A0A0A7FWH5_9CLOT</name>
<dbReference type="SMART" id="SM01149">
    <property type="entry name" value="DUF1237"/>
    <property type="match status" value="1"/>
</dbReference>
<dbReference type="KEGG" id="cbv:U729_717"/>
<dbReference type="PIRSF" id="PIRSF028846">
    <property type="entry name" value="UCP028846"/>
    <property type="match status" value="1"/>
</dbReference>
<dbReference type="PANTHER" id="PTHR31047">
    <property type="entry name" value="MEIOTICALLY UP-REGULATED GENE 157 PROTEIN"/>
    <property type="match status" value="1"/>
</dbReference>
<dbReference type="RefSeq" id="WP_039311699.1">
    <property type="nucleotide sequence ID" value="NZ_CP006905.1"/>
</dbReference>
<dbReference type="Proteomes" id="UP000030635">
    <property type="component" value="Chromosome"/>
</dbReference>
<dbReference type="EMBL" id="CP006905">
    <property type="protein sequence ID" value="AIY83989.1"/>
    <property type="molecule type" value="Genomic_DNA"/>
</dbReference>
<evidence type="ECO:0000313" key="2">
    <source>
        <dbReference type="Proteomes" id="UP000030635"/>
    </source>
</evidence>
<proteinExistence type="predicted"/>